<keyword evidence="8" id="KW-0547">Nucleotide-binding</keyword>
<dbReference type="SUPFAM" id="SSF55874">
    <property type="entry name" value="ATPase domain of HSP90 chaperone/DNA topoisomerase II/histidine kinase"/>
    <property type="match status" value="1"/>
</dbReference>
<proteinExistence type="predicted"/>
<dbReference type="CDD" id="cd12915">
    <property type="entry name" value="PDC2_DGC_like"/>
    <property type="match status" value="1"/>
</dbReference>
<dbReference type="EMBL" id="OW150024">
    <property type="protein sequence ID" value="CAH2031478.1"/>
    <property type="molecule type" value="Genomic_DNA"/>
</dbReference>
<dbReference type="Gene3D" id="6.10.340.10">
    <property type="match status" value="1"/>
</dbReference>
<dbReference type="SMART" id="SM00387">
    <property type="entry name" value="HATPase_c"/>
    <property type="match status" value="1"/>
</dbReference>
<dbReference type="PROSITE" id="PS50109">
    <property type="entry name" value="HIS_KIN"/>
    <property type="match status" value="1"/>
</dbReference>
<dbReference type="PANTHER" id="PTHR43065:SF10">
    <property type="entry name" value="PEROXIDE STRESS-ACTIVATED HISTIDINE KINASE MAK3"/>
    <property type="match status" value="1"/>
</dbReference>
<evidence type="ECO:0000256" key="13">
    <source>
        <dbReference type="ARBA" id="ARBA00023136"/>
    </source>
</evidence>
<evidence type="ECO:0000259" key="16">
    <source>
        <dbReference type="PROSITE" id="PS50885"/>
    </source>
</evidence>
<dbReference type="InterPro" id="IPR036097">
    <property type="entry name" value="HisK_dim/P_sf"/>
</dbReference>
<dbReference type="CDD" id="cd12914">
    <property type="entry name" value="PDC1_DGC_like"/>
    <property type="match status" value="1"/>
</dbReference>
<evidence type="ECO:0000256" key="10">
    <source>
        <dbReference type="ARBA" id="ARBA00022840"/>
    </source>
</evidence>
<evidence type="ECO:0000256" key="1">
    <source>
        <dbReference type="ARBA" id="ARBA00000085"/>
    </source>
</evidence>
<evidence type="ECO:0000256" key="12">
    <source>
        <dbReference type="ARBA" id="ARBA00023012"/>
    </source>
</evidence>
<dbReference type="GO" id="GO:0004673">
    <property type="term" value="F:protein histidine kinase activity"/>
    <property type="evidence" value="ECO:0007669"/>
    <property type="project" value="UniProtKB-EC"/>
</dbReference>
<keyword evidence="5" id="KW-0597">Phosphoprotein</keyword>
<dbReference type="Gene3D" id="1.10.287.130">
    <property type="match status" value="1"/>
</dbReference>
<keyword evidence="7 14" id="KW-0812">Transmembrane</keyword>
<dbReference type="InterPro" id="IPR003661">
    <property type="entry name" value="HisK_dim/P_dom"/>
</dbReference>
<dbReference type="InterPro" id="IPR005467">
    <property type="entry name" value="His_kinase_dom"/>
</dbReference>
<dbReference type="InterPro" id="IPR004358">
    <property type="entry name" value="Sig_transdc_His_kin-like_C"/>
</dbReference>
<dbReference type="InterPro" id="IPR003594">
    <property type="entry name" value="HATPase_dom"/>
</dbReference>
<keyword evidence="4" id="KW-1003">Cell membrane</keyword>
<keyword evidence="6 17" id="KW-0808">Transferase</keyword>
<dbReference type="Proteomes" id="UP001295463">
    <property type="component" value="Chromosome"/>
</dbReference>
<comment type="subcellular location">
    <subcellularLocation>
        <location evidence="2">Cell membrane</location>
        <topology evidence="2">Multi-pass membrane protein</topology>
    </subcellularLocation>
</comment>
<evidence type="ECO:0000256" key="6">
    <source>
        <dbReference type="ARBA" id="ARBA00022679"/>
    </source>
</evidence>
<dbReference type="Pfam" id="PF02743">
    <property type="entry name" value="dCache_1"/>
    <property type="match status" value="1"/>
</dbReference>
<dbReference type="InterPro" id="IPR029151">
    <property type="entry name" value="Sensor-like_sf"/>
</dbReference>
<keyword evidence="12" id="KW-0902">Two-component regulatory system</keyword>
<keyword evidence="13 14" id="KW-0472">Membrane</keyword>
<dbReference type="InterPro" id="IPR033479">
    <property type="entry name" value="dCache_1"/>
</dbReference>
<evidence type="ECO:0000256" key="5">
    <source>
        <dbReference type="ARBA" id="ARBA00022553"/>
    </source>
</evidence>
<dbReference type="PRINTS" id="PR00344">
    <property type="entry name" value="BCTRLSENSOR"/>
</dbReference>
<comment type="catalytic activity">
    <reaction evidence="1">
        <text>ATP + protein L-histidine = ADP + protein N-phospho-L-histidine.</text>
        <dbReference type="EC" id="2.7.13.3"/>
    </reaction>
</comment>
<keyword evidence="9 17" id="KW-0418">Kinase</keyword>
<dbReference type="PANTHER" id="PTHR43065">
    <property type="entry name" value="SENSOR HISTIDINE KINASE"/>
    <property type="match status" value="1"/>
</dbReference>
<gene>
    <name evidence="17" type="ORF">GEAMG1_1646</name>
</gene>
<evidence type="ECO:0000256" key="9">
    <source>
        <dbReference type="ARBA" id="ARBA00022777"/>
    </source>
</evidence>
<keyword evidence="11 14" id="KW-1133">Transmembrane helix</keyword>
<evidence type="ECO:0000256" key="11">
    <source>
        <dbReference type="ARBA" id="ARBA00022989"/>
    </source>
</evidence>
<evidence type="ECO:0000256" key="3">
    <source>
        <dbReference type="ARBA" id="ARBA00012438"/>
    </source>
</evidence>
<reference evidence="17 18" key="1">
    <citation type="submission" date="2022-03" db="EMBL/GenBank/DDBJ databases">
        <authorList>
            <person name="Koch H."/>
        </authorList>
    </citation>
    <scope>NUCLEOTIDE SEQUENCE [LARGE SCALE GENOMIC DNA]</scope>
    <source>
        <strain evidence="17 18">G1</strain>
    </source>
</reference>
<evidence type="ECO:0000256" key="8">
    <source>
        <dbReference type="ARBA" id="ARBA00022741"/>
    </source>
</evidence>
<dbReference type="EC" id="2.7.13.3" evidence="3"/>
<evidence type="ECO:0000256" key="14">
    <source>
        <dbReference type="SAM" id="Phobius"/>
    </source>
</evidence>
<keyword evidence="10" id="KW-0067">ATP-binding</keyword>
<feature type="domain" description="Histidine kinase" evidence="15">
    <location>
        <begin position="414"/>
        <end position="644"/>
    </location>
</feature>
<dbReference type="Gene3D" id="3.30.565.10">
    <property type="entry name" value="Histidine kinase-like ATPase, C-terminal domain"/>
    <property type="match status" value="1"/>
</dbReference>
<dbReference type="SUPFAM" id="SSF47384">
    <property type="entry name" value="Homodimeric domain of signal transducing histidine kinase"/>
    <property type="match status" value="1"/>
</dbReference>
<dbReference type="RefSeq" id="WP_305732297.1">
    <property type="nucleotide sequence ID" value="NZ_OW150024.1"/>
</dbReference>
<dbReference type="Gene3D" id="3.30.450.20">
    <property type="entry name" value="PAS domain"/>
    <property type="match status" value="1"/>
</dbReference>
<dbReference type="PROSITE" id="PS50885">
    <property type="entry name" value="HAMP"/>
    <property type="match status" value="1"/>
</dbReference>
<dbReference type="Pfam" id="PF02518">
    <property type="entry name" value="HATPase_c"/>
    <property type="match status" value="1"/>
</dbReference>
<evidence type="ECO:0000256" key="4">
    <source>
        <dbReference type="ARBA" id="ARBA00022475"/>
    </source>
</evidence>
<evidence type="ECO:0000256" key="7">
    <source>
        <dbReference type="ARBA" id="ARBA00022692"/>
    </source>
</evidence>
<dbReference type="CDD" id="cd00075">
    <property type="entry name" value="HATPase"/>
    <property type="match status" value="1"/>
</dbReference>
<dbReference type="SUPFAM" id="SSF158472">
    <property type="entry name" value="HAMP domain-like"/>
    <property type="match status" value="1"/>
</dbReference>
<dbReference type="InterPro" id="IPR036890">
    <property type="entry name" value="HATPase_C_sf"/>
</dbReference>
<dbReference type="CDD" id="cd00082">
    <property type="entry name" value="HisKA"/>
    <property type="match status" value="1"/>
</dbReference>
<dbReference type="SMART" id="SM00304">
    <property type="entry name" value="HAMP"/>
    <property type="match status" value="1"/>
</dbReference>
<feature type="transmembrane region" description="Helical" evidence="14">
    <location>
        <begin position="299"/>
        <end position="322"/>
    </location>
</feature>
<feature type="domain" description="HAMP" evidence="16">
    <location>
        <begin position="322"/>
        <end position="372"/>
    </location>
</feature>
<organism evidence="17 18">
    <name type="scientific">Trichlorobacter ammonificans</name>
    <dbReference type="NCBI Taxonomy" id="2916410"/>
    <lineage>
        <taxon>Bacteria</taxon>
        <taxon>Pseudomonadati</taxon>
        <taxon>Thermodesulfobacteriota</taxon>
        <taxon>Desulfuromonadia</taxon>
        <taxon>Geobacterales</taxon>
        <taxon>Geobacteraceae</taxon>
        <taxon>Trichlorobacter</taxon>
    </lineage>
</organism>
<protein>
    <recommendedName>
        <fullName evidence="3">histidine kinase</fullName>
        <ecNumber evidence="3">2.7.13.3</ecNumber>
    </recommendedName>
</protein>
<evidence type="ECO:0000259" key="15">
    <source>
        <dbReference type="PROSITE" id="PS50109"/>
    </source>
</evidence>
<name>A0ABN8HIQ9_9BACT</name>
<accession>A0ABN8HIQ9</accession>
<dbReference type="SUPFAM" id="SSF103190">
    <property type="entry name" value="Sensory domain-like"/>
    <property type="match status" value="1"/>
</dbReference>
<evidence type="ECO:0000313" key="17">
    <source>
        <dbReference type="EMBL" id="CAH2031478.1"/>
    </source>
</evidence>
<dbReference type="InterPro" id="IPR003660">
    <property type="entry name" value="HAMP_dom"/>
</dbReference>
<evidence type="ECO:0000256" key="2">
    <source>
        <dbReference type="ARBA" id="ARBA00004651"/>
    </source>
</evidence>
<evidence type="ECO:0000313" key="18">
    <source>
        <dbReference type="Proteomes" id="UP001295463"/>
    </source>
</evidence>
<dbReference type="Pfam" id="PF00672">
    <property type="entry name" value="HAMP"/>
    <property type="match status" value="1"/>
</dbReference>
<sequence>MNQAIAALRTRLLSLSLRTHLLLLALLLSLPALALILHSGVVQRQEAIRKGNRDARRLVTLIANEQYNQVGNAEQLLVVLAQLPDIRNRKVADVNSLLGEILRKNPQFGNIVVTDRDGMVWASGLPMGQPFSLRERLMFRATRQSGAFSSGEYVVGRLSVKHTIGFGYPIENEQGEWQGVISANLDFERLVRRLLTTTELPKKSQLTIVDRNGTIVFSSQEPERFVGTPLKPALLRRMAGDPAKDRDTFFDETDQDDRRIISYRVLRLPHETDPYLYVCASVPLDGVMRKARQAELVNMGLLATVLLAAFVLTLVIGNVCFVQRVKRLQEASARLAEGELQVRVADLVGGGELGELGRAFDEMARKLAAREQELSDLNRDLLKRVAEETERRVSHERLLARHIRLAAMGEMIGAIAHQWRQPLATLGATIQSLRMAWEHRCLDERFLEKAEADAQKQLYYMSDTIEDFRNFFSPEKVVERFDVTEKVGEVLQLVAAQFANSNVTLEIVAQAGHGRLTIRGYQNEFKQALLNLVSNAFDAVVERMRSVAGQERNGTTPLCGRVTIALSAAEDWVVVEVDDNGCGIPSEYADKVFDPYFTSKSEGKGTGIGLYMSRLIIEESMGGRLCFTSSPEGTQFRIELPREARRGGENDV</sequence>
<keyword evidence="18" id="KW-1185">Reference proteome</keyword>